<dbReference type="EMBL" id="FN649741">
    <property type="protein sequence ID" value="CBJ33512.1"/>
    <property type="molecule type" value="Genomic_DNA"/>
</dbReference>
<dbReference type="Pfam" id="PF08275">
    <property type="entry name" value="DNAG_N"/>
    <property type="match status" value="1"/>
</dbReference>
<dbReference type="AlphaFoldDB" id="D7G3B8"/>
<keyword evidence="4" id="KW-0808">Transferase</keyword>
<dbReference type="Pfam" id="PF01807">
    <property type="entry name" value="Zn_ribbon_DnaG"/>
    <property type="match status" value="1"/>
</dbReference>
<evidence type="ECO:0000256" key="3">
    <source>
        <dbReference type="ARBA" id="ARBA00022515"/>
    </source>
</evidence>
<feature type="compositionally biased region" description="Pro residues" evidence="13">
    <location>
        <begin position="1109"/>
        <end position="1125"/>
    </location>
</feature>
<keyword evidence="7" id="KW-0479">Metal-binding</keyword>
<dbReference type="InterPro" id="IPR034151">
    <property type="entry name" value="TOPRIM_DnaG_bac"/>
</dbReference>
<keyword evidence="12" id="KW-0804">Transcription</keyword>
<feature type="region of interest" description="Disordered" evidence="13">
    <location>
        <begin position="736"/>
        <end position="763"/>
    </location>
</feature>
<feature type="domain" description="Toprim" evidence="14">
    <location>
        <begin position="524"/>
        <end position="615"/>
    </location>
</feature>
<dbReference type="FunFam" id="3.90.580.10:FF:000001">
    <property type="entry name" value="DNA primase"/>
    <property type="match status" value="1"/>
</dbReference>
<feature type="compositionally biased region" description="Low complexity" evidence="13">
    <location>
        <begin position="454"/>
        <end position="463"/>
    </location>
</feature>
<keyword evidence="3" id="KW-0639">Primosome</keyword>
<evidence type="ECO:0000256" key="6">
    <source>
        <dbReference type="ARBA" id="ARBA00022705"/>
    </source>
</evidence>
<dbReference type="InterPro" id="IPR006171">
    <property type="entry name" value="TOPRIM_dom"/>
</dbReference>
<dbReference type="OrthoDB" id="10047023at2759"/>
<gene>
    <name evidence="15" type="ORF">Esi_0503_0004</name>
</gene>
<feature type="compositionally biased region" description="Basic and acidic residues" evidence="13">
    <location>
        <begin position="1236"/>
        <end position="1245"/>
    </location>
</feature>
<dbReference type="Pfam" id="PF13662">
    <property type="entry name" value="Toprim_4"/>
    <property type="match status" value="1"/>
</dbReference>
<dbReference type="PANTHER" id="PTHR30313">
    <property type="entry name" value="DNA PRIMASE"/>
    <property type="match status" value="1"/>
</dbReference>
<keyword evidence="8" id="KW-0863">Zinc-finger</keyword>
<keyword evidence="2" id="KW-0240">DNA-directed RNA polymerase</keyword>
<keyword evidence="11" id="KW-0238">DNA-binding</keyword>
<evidence type="ECO:0000256" key="5">
    <source>
        <dbReference type="ARBA" id="ARBA00022695"/>
    </source>
</evidence>
<dbReference type="GO" id="GO:0006269">
    <property type="term" value="P:DNA replication, synthesis of primer"/>
    <property type="evidence" value="ECO:0007669"/>
    <property type="project" value="UniProtKB-KW"/>
</dbReference>
<keyword evidence="6" id="KW-0235">DNA replication</keyword>
<feature type="compositionally biased region" description="Gly residues" evidence="13">
    <location>
        <begin position="858"/>
        <end position="869"/>
    </location>
</feature>
<evidence type="ECO:0000256" key="12">
    <source>
        <dbReference type="ARBA" id="ARBA00023163"/>
    </source>
</evidence>
<evidence type="ECO:0000256" key="7">
    <source>
        <dbReference type="ARBA" id="ARBA00022723"/>
    </source>
</evidence>
<keyword evidence="10" id="KW-0460">Magnesium</keyword>
<dbReference type="Proteomes" id="UP000002630">
    <property type="component" value="Linkage Group LG16"/>
</dbReference>
<dbReference type="InterPro" id="IPR050219">
    <property type="entry name" value="DnaG_primase"/>
</dbReference>
<dbReference type="GO" id="GO:0005737">
    <property type="term" value="C:cytoplasm"/>
    <property type="evidence" value="ECO:0007669"/>
    <property type="project" value="TreeGrafter"/>
</dbReference>
<dbReference type="InterPro" id="IPR030846">
    <property type="entry name" value="DnaG_bac"/>
</dbReference>
<proteinExistence type="inferred from homology"/>
<name>D7G3B8_ECTSI</name>
<dbReference type="eggNOG" id="ENOG502S0EV">
    <property type="taxonomic scope" value="Eukaryota"/>
</dbReference>
<sequence>MRSAPEARTGVRRSLRLATAAAAAAAATTSLVATTTTPKAAEAFLCGPPPRTAAAGSSRRLLHRAQQQQQQPRSSSWCALPTSSSGFGTSAASSGQECTGRRRRRLPPSRPRAVAPLSAAAAGNDRPGDAAPAAGGGRGPQQSRLPQRVELAAGQPRGSVQQRKEGGGGGGGGRKPFGPSRHITDETLDLIRASTSITEVIGQHVEMKPAGRGMVGCCPFHEDRTPSFSVDDSRGSYHCFGCGASGDVITFLMQIDGLGFREVVHDLAVEAGIPLGFENAADGSGGGKWDTADEKARREARERLSLVLQMAAQFYTRCLVEMPAAGGARAHIIERGISPMTVMDFQLGYSPADLTSPLIEYLDQEGFEMDTLVDAGLVPDTSKWKYRPSPNDARGRVDRFRGRLVVPIRDHRGLVIGFGARDLSDSQAQGSVGSGFVIPDVSKKGKAKKKGEQTEAAAAATGDSSKAALAAGGKGVGEGADAGKWEKKARPPAKYLNSPETTLFKKGKNVFGLDLAKEAMRSEDTAFVVEGYFDVIKLHDAGIRCAVGVLGTAITIDQLQLCARYTKSKRVILCMDGDAAGRRAVERLCESPASSGLDSLSEAGVSVSVATIPEDPGCKDPADFLQAHGAEEFRAKVMGKAVPWSDWYGDSILADHDFAGDANAFRRCTDRLTGFMSDLSIPTDQTFHVHRFAKALAGGNEAMRHQLEFDLMNMSNEKRARKNALRRRSGHYTGSWNAGVNAGSAPPAQGMKKREESRLKREKYGSKRMTIWSPSMEQEYGGGSEESKATELALRGRILDQAQRFLLALVVHDPSRRAKCLEEVSRHGLYLGGERRQWLFNALTASVSPDPALPSAAGAGGGGGDGQDGAGRDSPPAWGGPTPEALEAGGDVLFAEVRAAAPGGYFALRGKAAGKGGGGVGADDEGEKEDTLDWVFERAEAERVAKGANTDLVLLEVVMVMLKEQAAAKMHSLSLELADTSNAIARTMAEAATADFLALDPPQASGEPPETATAPESPGVAAGKGQGVGRSRAEAQAEVERLKVRQSELFEMIQEQREEVTEFEARRKAFTNRLPKVRAETEAIRKQEARAKRQSMAAAAPAARSAAPSPRPPPPTSPPPPPPPQERSQSPADTRYDERRQQQLQQLRREAGGEDEGELSVEDLPYRFLDEDKEPEEGINIYDVDGNIAAAMAAMEAAEASKGARSERNARRGAGTPQAVTVMGGGGGDGGLDDAVVERMAREAEEQMEQMNEDDGVFDGSETGW</sequence>
<feature type="region of interest" description="Disordered" evidence="13">
    <location>
        <begin position="1199"/>
        <end position="1265"/>
    </location>
</feature>
<protein>
    <submittedName>
        <fullName evidence="15">DNA primase</fullName>
    </submittedName>
</protein>
<keyword evidence="5" id="KW-0548">Nucleotidyltransferase</keyword>
<evidence type="ECO:0000256" key="9">
    <source>
        <dbReference type="ARBA" id="ARBA00022833"/>
    </source>
</evidence>
<evidence type="ECO:0000259" key="14">
    <source>
        <dbReference type="PROSITE" id="PS50880"/>
    </source>
</evidence>
<evidence type="ECO:0000256" key="2">
    <source>
        <dbReference type="ARBA" id="ARBA00022478"/>
    </source>
</evidence>
<feature type="compositionally biased region" description="Low complexity" evidence="13">
    <location>
        <begin position="1094"/>
        <end position="1108"/>
    </location>
</feature>
<feature type="compositionally biased region" description="Basic and acidic residues" evidence="13">
    <location>
        <begin position="1081"/>
        <end position="1091"/>
    </location>
</feature>
<dbReference type="InterPro" id="IPR036977">
    <property type="entry name" value="DNA_primase_Znf_CHC2"/>
</dbReference>
<feature type="region of interest" description="Disordered" evidence="13">
    <location>
        <begin position="999"/>
        <end position="1034"/>
    </location>
</feature>
<feature type="compositionally biased region" description="Low complexity" evidence="13">
    <location>
        <begin position="111"/>
        <end position="133"/>
    </location>
</feature>
<evidence type="ECO:0000256" key="11">
    <source>
        <dbReference type="ARBA" id="ARBA00023125"/>
    </source>
</evidence>
<dbReference type="CDD" id="cd03364">
    <property type="entry name" value="TOPRIM_DnaG_primases"/>
    <property type="match status" value="1"/>
</dbReference>
<comment type="cofactor">
    <cofactor evidence="1">
        <name>Zn(2+)</name>
        <dbReference type="ChEBI" id="CHEBI:29105"/>
    </cofactor>
</comment>
<dbReference type="SUPFAM" id="SSF56731">
    <property type="entry name" value="DNA primase core"/>
    <property type="match status" value="2"/>
</dbReference>
<feature type="region of interest" description="Disordered" evidence="13">
    <location>
        <begin position="42"/>
        <end position="182"/>
    </location>
</feature>
<feature type="region of interest" description="Disordered" evidence="13">
    <location>
        <begin position="851"/>
        <end position="885"/>
    </location>
</feature>
<dbReference type="Gene3D" id="3.90.580.10">
    <property type="entry name" value="Zinc finger, CHC2-type domain"/>
    <property type="match status" value="1"/>
</dbReference>
<feature type="compositionally biased region" description="Basic and acidic residues" evidence="13">
    <location>
        <begin position="752"/>
        <end position="763"/>
    </location>
</feature>
<dbReference type="HAMAP" id="MF_00974">
    <property type="entry name" value="DNA_primase_DnaG"/>
    <property type="match status" value="1"/>
</dbReference>
<dbReference type="PROSITE" id="PS51318">
    <property type="entry name" value="TAT"/>
    <property type="match status" value="1"/>
</dbReference>
<dbReference type="SMART" id="SM00493">
    <property type="entry name" value="TOPRIM"/>
    <property type="match status" value="1"/>
</dbReference>
<evidence type="ECO:0000256" key="1">
    <source>
        <dbReference type="ARBA" id="ARBA00001947"/>
    </source>
</evidence>
<dbReference type="SUPFAM" id="SSF57783">
    <property type="entry name" value="Zinc beta-ribbon"/>
    <property type="match status" value="1"/>
</dbReference>
<dbReference type="InterPro" id="IPR037068">
    <property type="entry name" value="DNA_primase_core_N_sf"/>
</dbReference>
<dbReference type="InParanoid" id="D7G3B8"/>
<dbReference type="Gene3D" id="3.90.980.10">
    <property type="entry name" value="DNA primase, catalytic core, N-terminal domain"/>
    <property type="match status" value="1"/>
</dbReference>
<organism evidence="15 16">
    <name type="scientific">Ectocarpus siliculosus</name>
    <name type="common">Brown alga</name>
    <name type="synonym">Conferva siliculosa</name>
    <dbReference type="NCBI Taxonomy" id="2880"/>
    <lineage>
        <taxon>Eukaryota</taxon>
        <taxon>Sar</taxon>
        <taxon>Stramenopiles</taxon>
        <taxon>Ochrophyta</taxon>
        <taxon>PX clade</taxon>
        <taxon>Phaeophyceae</taxon>
        <taxon>Ectocarpales</taxon>
        <taxon>Ectocarpaceae</taxon>
        <taxon>Ectocarpus</taxon>
    </lineage>
</organism>
<evidence type="ECO:0000256" key="4">
    <source>
        <dbReference type="ARBA" id="ARBA00022679"/>
    </source>
</evidence>
<dbReference type="PANTHER" id="PTHR30313:SF2">
    <property type="entry name" value="DNA PRIMASE"/>
    <property type="match status" value="1"/>
</dbReference>
<evidence type="ECO:0000313" key="15">
    <source>
        <dbReference type="EMBL" id="CBJ33512.1"/>
    </source>
</evidence>
<dbReference type="GO" id="GO:0008270">
    <property type="term" value="F:zinc ion binding"/>
    <property type="evidence" value="ECO:0007669"/>
    <property type="project" value="UniProtKB-KW"/>
</dbReference>
<feature type="compositionally biased region" description="Low complexity" evidence="13">
    <location>
        <begin position="82"/>
        <end position="95"/>
    </location>
</feature>
<feature type="region of interest" description="Disordered" evidence="13">
    <location>
        <begin position="1081"/>
        <end position="1172"/>
    </location>
</feature>
<feature type="compositionally biased region" description="Acidic residues" evidence="13">
    <location>
        <begin position="1246"/>
        <end position="1257"/>
    </location>
</feature>
<evidence type="ECO:0000256" key="8">
    <source>
        <dbReference type="ARBA" id="ARBA00022771"/>
    </source>
</evidence>
<feature type="compositionally biased region" description="Low complexity" evidence="13">
    <location>
        <begin position="1004"/>
        <end position="1019"/>
    </location>
</feature>
<dbReference type="InterPro" id="IPR006311">
    <property type="entry name" value="TAT_signal"/>
</dbReference>
<dbReference type="Gene3D" id="3.40.1360.10">
    <property type="match status" value="1"/>
</dbReference>
<keyword evidence="9" id="KW-0862">Zinc</keyword>
<evidence type="ECO:0000256" key="10">
    <source>
        <dbReference type="ARBA" id="ARBA00022842"/>
    </source>
</evidence>
<dbReference type="InterPro" id="IPR013264">
    <property type="entry name" value="DNAG_N"/>
</dbReference>
<dbReference type="EMBL" id="FN648712">
    <property type="protein sequence ID" value="CBJ33512.1"/>
    <property type="molecule type" value="Genomic_DNA"/>
</dbReference>
<dbReference type="InterPro" id="IPR002694">
    <property type="entry name" value="Znf_CHC2"/>
</dbReference>
<evidence type="ECO:0000313" key="16">
    <source>
        <dbReference type="Proteomes" id="UP000002630"/>
    </source>
</evidence>
<dbReference type="SMART" id="SM00400">
    <property type="entry name" value="ZnF_CHCC"/>
    <property type="match status" value="1"/>
</dbReference>
<dbReference type="GO" id="GO:0000428">
    <property type="term" value="C:DNA-directed RNA polymerase complex"/>
    <property type="evidence" value="ECO:0007669"/>
    <property type="project" value="UniProtKB-KW"/>
</dbReference>
<keyword evidence="16" id="KW-1185">Reference proteome</keyword>
<accession>D7G3B8</accession>
<dbReference type="STRING" id="2880.D7G3B8"/>
<feature type="region of interest" description="Disordered" evidence="13">
    <location>
        <begin position="443"/>
        <end position="463"/>
    </location>
</feature>
<dbReference type="PROSITE" id="PS50880">
    <property type="entry name" value="TOPRIM"/>
    <property type="match status" value="1"/>
</dbReference>
<feature type="compositionally biased region" description="Basic and acidic residues" evidence="13">
    <location>
        <begin position="1134"/>
        <end position="1152"/>
    </location>
</feature>
<evidence type="ECO:0000256" key="13">
    <source>
        <dbReference type="SAM" id="MobiDB-lite"/>
    </source>
</evidence>
<dbReference type="GO" id="GO:0003677">
    <property type="term" value="F:DNA binding"/>
    <property type="evidence" value="ECO:0007669"/>
    <property type="project" value="UniProtKB-KW"/>
</dbReference>
<reference evidence="15 16" key="1">
    <citation type="journal article" date="2010" name="Nature">
        <title>The Ectocarpus genome and the independent evolution of multicellularity in brown algae.</title>
        <authorList>
            <person name="Cock J.M."/>
            <person name="Sterck L."/>
            <person name="Rouze P."/>
            <person name="Scornet D."/>
            <person name="Allen A.E."/>
            <person name="Amoutzias G."/>
            <person name="Anthouard V."/>
            <person name="Artiguenave F."/>
            <person name="Aury J.M."/>
            <person name="Badger J.H."/>
            <person name="Beszteri B."/>
            <person name="Billiau K."/>
            <person name="Bonnet E."/>
            <person name="Bothwell J.H."/>
            <person name="Bowler C."/>
            <person name="Boyen C."/>
            <person name="Brownlee C."/>
            <person name="Carrano C.J."/>
            <person name="Charrier B."/>
            <person name="Cho G.Y."/>
            <person name="Coelho S.M."/>
            <person name="Collen J."/>
            <person name="Corre E."/>
            <person name="Da Silva C."/>
            <person name="Delage L."/>
            <person name="Delaroque N."/>
            <person name="Dittami S.M."/>
            <person name="Doulbeau S."/>
            <person name="Elias M."/>
            <person name="Farnham G."/>
            <person name="Gachon C.M."/>
            <person name="Gschloessl B."/>
            <person name="Heesch S."/>
            <person name="Jabbari K."/>
            <person name="Jubin C."/>
            <person name="Kawai H."/>
            <person name="Kimura K."/>
            <person name="Kloareg B."/>
            <person name="Kupper F.C."/>
            <person name="Lang D."/>
            <person name="Le Bail A."/>
            <person name="Leblanc C."/>
            <person name="Lerouge P."/>
            <person name="Lohr M."/>
            <person name="Lopez P.J."/>
            <person name="Martens C."/>
            <person name="Maumus F."/>
            <person name="Michel G."/>
            <person name="Miranda-Saavedra D."/>
            <person name="Morales J."/>
            <person name="Moreau H."/>
            <person name="Motomura T."/>
            <person name="Nagasato C."/>
            <person name="Napoli C.A."/>
            <person name="Nelson D.R."/>
            <person name="Nyvall-Collen P."/>
            <person name="Peters A.F."/>
            <person name="Pommier C."/>
            <person name="Potin P."/>
            <person name="Poulain J."/>
            <person name="Quesneville H."/>
            <person name="Read B."/>
            <person name="Rensing S.A."/>
            <person name="Ritter A."/>
            <person name="Rousvoal S."/>
            <person name="Samanta M."/>
            <person name="Samson G."/>
            <person name="Schroeder D.C."/>
            <person name="Segurens B."/>
            <person name="Strittmatter M."/>
            <person name="Tonon T."/>
            <person name="Tregear J.W."/>
            <person name="Valentin K."/>
            <person name="von Dassow P."/>
            <person name="Yamagishi T."/>
            <person name="Van de Peer Y."/>
            <person name="Wincker P."/>
        </authorList>
    </citation>
    <scope>NUCLEOTIDE SEQUENCE [LARGE SCALE GENOMIC DNA]</scope>
    <source>
        <strain evidence="16">Ec32 / CCAP1310/4</strain>
    </source>
</reference>
<dbReference type="GO" id="GO:0003899">
    <property type="term" value="F:DNA-directed RNA polymerase activity"/>
    <property type="evidence" value="ECO:0007669"/>
    <property type="project" value="InterPro"/>
</dbReference>